<comment type="caution">
    <text evidence="2">The sequence shown here is derived from an EMBL/GenBank/DDBJ whole genome shotgun (WGS) entry which is preliminary data.</text>
</comment>
<accession>A0AAV2Z0G0</accession>
<dbReference type="Proteomes" id="UP001146120">
    <property type="component" value="Unassembled WGS sequence"/>
</dbReference>
<dbReference type="Pfam" id="PF00078">
    <property type="entry name" value="RVT_1"/>
    <property type="match status" value="1"/>
</dbReference>
<dbReference type="AlphaFoldDB" id="A0AAV2Z0G0"/>
<dbReference type="PANTHER" id="PTHR31635">
    <property type="entry name" value="REVERSE TRANSCRIPTASE DOMAIN-CONTAINING PROTEIN-RELATED"/>
    <property type="match status" value="1"/>
</dbReference>
<dbReference type="EMBL" id="DAKRPA010000069">
    <property type="protein sequence ID" value="DBA00127.1"/>
    <property type="molecule type" value="Genomic_DNA"/>
</dbReference>
<proteinExistence type="predicted"/>
<dbReference type="PANTHER" id="PTHR31635:SF196">
    <property type="entry name" value="REVERSE TRANSCRIPTASE DOMAIN-CONTAINING PROTEIN-RELATED"/>
    <property type="match status" value="1"/>
</dbReference>
<organism evidence="2 3">
    <name type="scientific">Lagenidium giganteum</name>
    <dbReference type="NCBI Taxonomy" id="4803"/>
    <lineage>
        <taxon>Eukaryota</taxon>
        <taxon>Sar</taxon>
        <taxon>Stramenopiles</taxon>
        <taxon>Oomycota</taxon>
        <taxon>Peronosporomycetes</taxon>
        <taxon>Pythiales</taxon>
        <taxon>Pythiaceae</taxon>
    </lineage>
</organism>
<feature type="non-terminal residue" evidence="2">
    <location>
        <position position="1"/>
    </location>
</feature>
<sequence>IAALPKIPSPRTGLDFRPISLLNTDYKVFTLILAMRLRPLLPAIISPTQTGFVPGRSIHDAVDLMDEALNQLPETNHVEAIALLIDFVKAYDTLDRRFLFRTLEWLHCPRKFVRMIEALHQGTTARFQLNGQQAPRFVVTQGIRQGCPIALLPWKYYTDIFCVAIQIVALKSG</sequence>
<gene>
    <name evidence="2" type="ORF">N0F65_000450</name>
</gene>
<dbReference type="InterPro" id="IPR043502">
    <property type="entry name" value="DNA/RNA_pol_sf"/>
</dbReference>
<feature type="domain" description="Reverse transcriptase" evidence="1">
    <location>
        <begin position="15"/>
        <end position="159"/>
    </location>
</feature>
<keyword evidence="3" id="KW-1185">Reference proteome</keyword>
<reference evidence="2" key="2">
    <citation type="journal article" date="2023" name="Microbiol Resour">
        <title>Decontamination and Annotation of the Draft Genome Sequence of the Oomycete Lagenidium giganteum ARSEF 373.</title>
        <authorList>
            <person name="Morgan W.R."/>
            <person name="Tartar A."/>
        </authorList>
    </citation>
    <scope>NUCLEOTIDE SEQUENCE</scope>
    <source>
        <strain evidence="2">ARSEF 373</strain>
    </source>
</reference>
<evidence type="ECO:0000259" key="1">
    <source>
        <dbReference type="Pfam" id="PF00078"/>
    </source>
</evidence>
<dbReference type="SUPFAM" id="SSF56672">
    <property type="entry name" value="DNA/RNA polymerases"/>
    <property type="match status" value="1"/>
</dbReference>
<dbReference type="CDD" id="cd01650">
    <property type="entry name" value="RT_nLTR_like"/>
    <property type="match status" value="1"/>
</dbReference>
<reference evidence="2" key="1">
    <citation type="submission" date="2022-11" db="EMBL/GenBank/DDBJ databases">
        <authorList>
            <person name="Morgan W.R."/>
            <person name="Tartar A."/>
        </authorList>
    </citation>
    <scope>NUCLEOTIDE SEQUENCE</scope>
    <source>
        <strain evidence="2">ARSEF 373</strain>
    </source>
</reference>
<protein>
    <recommendedName>
        <fullName evidence="1">Reverse transcriptase domain-containing protein</fullName>
    </recommendedName>
</protein>
<name>A0AAV2Z0G0_9STRA</name>
<evidence type="ECO:0000313" key="2">
    <source>
        <dbReference type="EMBL" id="DBA00127.1"/>
    </source>
</evidence>
<dbReference type="InterPro" id="IPR000477">
    <property type="entry name" value="RT_dom"/>
</dbReference>
<evidence type="ECO:0000313" key="3">
    <source>
        <dbReference type="Proteomes" id="UP001146120"/>
    </source>
</evidence>